<dbReference type="InterPro" id="IPR011757">
    <property type="entry name" value="Lytic_transglycosylase_MltB"/>
</dbReference>
<dbReference type="Proteomes" id="UP000295367">
    <property type="component" value="Unassembled WGS sequence"/>
</dbReference>
<feature type="domain" description="Transglycosylase SLT" evidence="3">
    <location>
        <begin position="44"/>
        <end position="333"/>
    </location>
</feature>
<evidence type="ECO:0000313" key="5">
    <source>
        <dbReference type="Proteomes" id="UP000295367"/>
    </source>
</evidence>
<dbReference type="NCBIfam" id="TIGR02282">
    <property type="entry name" value="MltB"/>
    <property type="match status" value="1"/>
</dbReference>
<evidence type="ECO:0000256" key="1">
    <source>
        <dbReference type="PIRSR" id="PIRSR611757-1"/>
    </source>
</evidence>
<dbReference type="PANTHER" id="PTHR30163:SF9">
    <property type="entry name" value="MEMBRANE-BOUND LYTIC MUREIN TRANSGLYCOSYLASE B"/>
    <property type="match status" value="1"/>
</dbReference>
<dbReference type="CDD" id="cd13399">
    <property type="entry name" value="Slt35-like"/>
    <property type="match status" value="1"/>
</dbReference>
<feature type="chain" id="PRO_5020926838" evidence="2">
    <location>
        <begin position="33"/>
        <end position="357"/>
    </location>
</feature>
<sequence length="357" mass="40002">MINHVLFVNIRKNIVMFALPLSMFFTFSICHAANAGNESFLSRPELNSFIDEMVEKHGFDKSQLIDVFSHVQLKPNIIKAMVRPAESKPWTEYRAMFVNPLRINGGVEFWRANAGILALASKTYGVPESIIVAIIGVETQYGKNTGSYRVIDALSTLAFDYPRRAEFFRGELEKFLILTRDEGIEPFSLKGSYAGAMGIGQFMPGSCLSYALDFDGNGHRDINHSMADAIGSVANYFIGHGWLPGQPVALRAHVTGERYLELVNMGFNLTHTVDEMREFGVTPSELVDDSQQAMLIRLETKGEPEYWIGLNNFKAITEYNRSKFYAMTVYLLSREIQAVMNAQSINMSGQATSMPTK</sequence>
<proteinExistence type="predicted"/>
<dbReference type="SUPFAM" id="SSF53955">
    <property type="entry name" value="Lysozyme-like"/>
    <property type="match status" value="1"/>
</dbReference>
<organism evidence="4 5">
    <name type="scientific">Sulfurirhabdus autotrophica</name>
    <dbReference type="NCBI Taxonomy" id="1706046"/>
    <lineage>
        <taxon>Bacteria</taxon>
        <taxon>Pseudomonadati</taxon>
        <taxon>Pseudomonadota</taxon>
        <taxon>Betaproteobacteria</taxon>
        <taxon>Nitrosomonadales</taxon>
        <taxon>Sulfuricellaceae</taxon>
        <taxon>Sulfurirhabdus</taxon>
    </lineage>
</organism>
<keyword evidence="5" id="KW-1185">Reference proteome</keyword>
<comment type="caution">
    <text evidence="4">The sequence shown here is derived from an EMBL/GenBank/DDBJ whole genome shotgun (WGS) entry which is preliminary data.</text>
</comment>
<feature type="active site" evidence="1">
    <location>
        <position position="138"/>
    </location>
</feature>
<evidence type="ECO:0000256" key="2">
    <source>
        <dbReference type="SAM" id="SignalP"/>
    </source>
</evidence>
<dbReference type="InterPro" id="IPR043426">
    <property type="entry name" value="MltB-like"/>
</dbReference>
<dbReference type="FunFam" id="1.10.8.350:FF:000001">
    <property type="entry name" value="Lytic murein transglycosylase B"/>
    <property type="match status" value="1"/>
</dbReference>
<keyword evidence="2" id="KW-0732">Signal</keyword>
<reference evidence="4 5" key="1">
    <citation type="submission" date="2019-03" db="EMBL/GenBank/DDBJ databases">
        <title>Genomic Encyclopedia of Type Strains, Phase IV (KMG-IV): sequencing the most valuable type-strain genomes for metagenomic binning, comparative biology and taxonomic classification.</title>
        <authorList>
            <person name="Goeker M."/>
        </authorList>
    </citation>
    <scope>NUCLEOTIDE SEQUENCE [LARGE SCALE GENOMIC DNA]</scope>
    <source>
        <strain evidence="4 5">DSM 100309</strain>
    </source>
</reference>
<feature type="signal peptide" evidence="2">
    <location>
        <begin position="1"/>
        <end position="32"/>
    </location>
</feature>
<dbReference type="GO" id="GO:0008933">
    <property type="term" value="F:peptidoglycan lytic transglycosylase activity"/>
    <property type="evidence" value="ECO:0007669"/>
    <property type="project" value="TreeGrafter"/>
</dbReference>
<evidence type="ECO:0000259" key="3">
    <source>
        <dbReference type="Pfam" id="PF13406"/>
    </source>
</evidence>
<dbReference type="AlphaFoldDB" id="A0A4R3XW50"/>
<dbReference type="EMBL" id="SMCO01000026">
    <property type="protein sequence ID" value="TCV81110.1"/>
    <property type="molecule type" value="Genomic_DNA"/>
</dbReference>
<dbReference type="GO" id="GO:0009253">
    <property type="term" value="P:peptidoglycan catabolic process"/>
    <property type="evidence" value="ECO:0007669"/>
    <property type="project" value="TreeGrafter"/>
</dbReference>
<dbReference type="InterPro" id="IPR023346">
    <property type="entry name" value="Lysozyme-like_dom_sf"/>
</dbReference>
<dbReference type="Gene3D" id="1.10.8.350">
    <property type="entry name" value="Bacterial muramidase"/>
    <property type="match status" value="1"/>
</dbReference>
<accession>A0A4R3XW50</accession>
<protein>
    <submittedName>
        <fullName evidence="4">Membrane-bound lytic murein transglycosylase B</fullName>
    </submittedName>
</protein>
<name>A0A4R3XW50_9PROT</name>
<evidence type="ECO:0000313" key="4">
    <source>
        <dbReference type="EMBL" id="TCV81110.1"/>
    </source>
</evidence>
<dbReference type="Pfam" id="PF13406">
    <property type="entry name" value="SLT_2"/>
    <property type="match status" value="1"/>
</dbReference>
<dbReference type="InterPro" id="IPR031304">
    <property type="entry name" value="SLT_2"/>
</dbReference>
<gene>
    <name evidence="4" type="ORF">EDC63_12628</name>
</gene>
<dbReference type="PANTHER" id="PTHR30163">
    <property type="entry name" value="MEMBRANE-BOUND LYTIC MUREIN TRANSGLYCOSYLASE B"/>
    <property type="match status" value="1"/>
</dbReference>
<dbReference type="Gene3D" id="1.10.530.10">
    <property type="match status" value="1"/>
</dbReference>